<keyword evidence="3" id="KW-1185">Reference proteome</keyword>
<gene>
    <name evidence="2" type="ORF">Tco_0624534</name>
</gene>
<feature type="region of interest" description="Disordered" evidence="1">
    <location>
        <begin position="1"/>
        <end position="58"/>
    </location>
</feature>
<reference evidence="2" key="1">
    <citation type="journal article" date="2022" name="Int. J. Mol. Sci.">
        <title>Draft Genome of Tanacetum Coccineum: Genomic Comparison of Closely Related Tanacetum-Family Plants.</title>
        <authorList>
            <person name="Yamashiro T."/>
            <person name="Shiraishi A."/>
            <person name="Nakayama K."/>
            <person name="Satake H."/>
        </authorList>
    </citation>
    <scope>NUCLEOTIDE SEQUENCE</scope>
</reference>
<comment type="caution">
    <text evidence="2">The sequence shown here is derived from an EMBL/GenBank/DDBJ whole genome shotgun (WGS) entry which is preliminary data.</text>
</comment>
<reference evidence="2" key="2">
    <citation type="submission" date="2022-01" db="EMBL/GenBank/DDBJ databases">
        <authorList>
            <person name="Yamashiro T."/>
            <person name="Shiraishi A."/>
            <person name="Satake H."/>
            <person name="Nakayama K."/>
        </authorList>
    </citation>
    <scope>NUCLEOTIDE SEQUENCE</scope>
</reference>
<name>A0ABQ4WE76_9ASTR</name>
<evidence type="ECO:0000256" key="1">
    <source>
        <dbReference type="SAM" id="MobiDB-lite"/>
    </source>
</evidence>
<feature type="compositionally biased region" description="Polar residues" evidence="1">
    <location>
        <begin position="39"/>
        <end position="49"/>
    </location>
</feature>
<protein>
    <submittedName>
        <fullName evidence="2">Uncharacterized protein</fullName>
    </submittedName>
</protein>
<accession>A0ABQ4WE76</accession>
<organism evidence="2 3">
    <name type="scientific">Tanacetum coccineum</name>
    <dbReference type="NCBI Taxonomy" id="301880"/>
    <lineage>
        <taxon>Eukaryota</taxon>
        <taxon>Viridiplantae</taxon>
        <taxon>Streptophyta</taxon>
        <taxon>Embryophyta</taxon>
        <taxon>Tracheophyta</taxon>
        <taxon>Spermatophyta</taxon>
        <taxon>Magnoliopsida</taxon>
        <taxon>eudicotyledons</taxon>
        <taxon>Gunneridae</taxon>
        <taxon>Pentapetalae</taxon>
        <taxon>asterids</taxon>
        <taxon>campanulids</taxon>
        <taxon>Asterales</taxon>
        <taxon>Asteraceae</taxon>
        <taxon>Asteroideae</taxon>
        <taxon>Anthemideae</taxon>
        <taxon>Anthemidinae</taxon>
        <taxon>Tanacetum</taxon>
    </lineage>
</organism>
<evidence type="ECO:0000313" key="2">
    <source>
        <dbReference type="EMBL" id="GJS51172.1"/>
    </source>
</evidence>
<dbReference type="EMBL" id="BQNB010008566">
    <property type="protein sequence ID" value="GJS51172.1"/>
    <property type="molecule type" value="Genomic_DNA"/>
</dbReference>
<evidence type="ECO:0000313" key="3">
    <source>
        <dbReference type="Proteomes" id="UP001151760"/>
    </source>
</evidence>
<sequence length="126" mass="14330">MRIEESLNVTFDESVPEPMSSRLVGDDRINYPVVPNPVRSLSSEANASKPSYPKSDKEARGHLIEQLIARRLSDLDYSNETLPYATIMTTLFEYLKNNHPNDVSRVIKVEEVTPMCPPYTMESIEL</sequence>
<proteinExistence type="predicted"/>
<dbReference type="Proteomes" id="UP001151760">
    <property type="component" value="Unassembled WGS sequence"/>
</dbReference>